<sequence>MGFGPASAALAGLGRAITGRDLPETDRDAETGPPAATAAPPRPEAPPKQPRKRGPRPRQADVFIAAAVGAVDLLGYTVTMRSDSAAYTVTGALLLVLAAACLLARRRHPIVVLAAILAIEIVVNVVVRMPTHFSLSVVAALYTVGLACRPRTVALASLAVLAGQMTAYGNSEDSFVWTFTGDLTAIALVVGVSAGVRRWQKQVDVNRLLLADRAVTDERRRIARELHDIVAHHITTMHLMSGGARANLDRDPETARAALITLEASGRVALAEMRQLLGVLRSDDDGENAPSAPQPGVGDLDRLVAESCLAGLPTEFAAAGEWRELPLPVQLAVFRITQEALTNARKHAGPGARATVRLAYRPGRVTVEVQDTGGAKPDRPPGDAALPGSGHGLLGMRERVAVHGGFVDAGPTPDGGFRVAATIPTRETA</sequence>
<feature type="compositionally biased region" description="Basic and acidic residues" evidence="9">
    <location>
        <begin position="21"/>
        <end position="30"/>
    </location>
</feature>
<dbReference type="InterPro" id="IPR011712">
    <property type="entry name" value="Sig_transdc_His_kin_sub3_dim/P"/>
</dbReference>
<feature type="transmembrane region" description="Helical" evidence="10">
    <location>
        <begin position="175"/>
        <end position="196"/>
    </location>
</feature>
<name>A0ABP9I0E5_9ACTN</name>
<evidence type="ECO:0000256" key="1">
    <source>
        <dbReference type="ARBA" id="ARBA00000085"/>
    </source>
</evidence>
<dbReference type="InterPro" id="IPR050482">
    <property type="entry name" value="Sensor_HK_TwoCompSys"/>
</dbReference>
<evidence type="ECO:0000256" key="3">
    <source>
        <dbReference type="ARBA" id="ARBA00022553"/>
    </source>
</evidence>
<dbReference type="RefSeq" id="WP_345679126.1">
    <property type="nucleotide sequence ID" value="NZ_BAABHS010000028.1"/>
</dbReference>
<dbReference type="PANTHER" id="PTHR24421:SF10">
    <property type="entry name" value="NITRATE_NITRITE SENSOR PROTEIN NARQ"/>
    <property type="match status" value="1"/>
</dbReference>
<dbReference type="Gene3D" id="1.20.5.1930">
    <property type="match status" value="1"/>
</dbReference>
<feature type="domain" description="Histidine kinase/HSP90-like ATPase" evidence="11">
    <location>
        <begin position="331"/>
        <end position="426"/>
    </location>
</feature>
<keyword evidence="14" id="KW-1185">Reference proteome</keyword>
<keyword evidence="4" id="KW-0808">Transferase</keyword>
<comment type="catalytic activity">
    <reaction evidence="1">
        <text>ATP + protein L-histidine = ADP + protein N-phospho-L-histidine.</text>
        <dbReference type="EC" id="2.7.13.3"/>
    </reaction>
</comment>
<evidence type="ECO:0000259" key="11">
    <source>
        <dbReference type="Pfam" id="PF02518"/>
    </source>
</evidence>
<dbReference type="Pfam" id="PF07730">
    <property type="entry name" value="HisKA_3"/>
    <property type="match status" value="1"/>
</dbReference>
<comment type="caution">
    <text evidence="13">The sequence shown here is derived from an EMBL/GenBank/DDBJ whole genome shotgun (WGS) entry which is preliminary data.</text>
</comment>
<dbReference type="EC" id="2.7.13.3" evidence="2"/>
<evidence type="ECO:0000313" key="13">
    <source>
        <dbReference type="EMBL" id="GAA4984187.1"/>
    </source>
</evidence>
<feature type="region of interest" description="Disordered" evidence="9">
    <location>
        <begin position="371"/>
        <end position="392"/>
    </location>
</feature>
<evidence type="ECO:0000313" key="14">
    <source>
        <dbReference type="Proteomes" id="UP001500466"/>
    </source>
</evidence>
<keyword evidence="7" id="KW-0067">ATP-binding</keyword>
<keyword evidence="6" id="KW-0418">Kinase</keyword>
<keyword evidence="10" id="KW-0812">Transmembrane</keyword>
<reference evidence="14" key="1">
    <citation type="journal article" date="2019" name="Int. J. Syst. Evol. Microbiol.">
        <title>The Global Catalogue of Microorganisms (GCM) 10K type strain sequencing project: providing services to taxonomists for standard genome sequencing and annotation.</title>
        <authorList>
            <consortium name="The Broad Institute Genomics Platform"/>
            <consortium name="The Broad Institute Genome Sequencing Center for Infectious Disease"/>
            <person name="Wu L."/>
            <person name="Ma J."/>
        </authorList>
    </citation>
    <scope>NUCLEOTIDE SEQUENCE [LARGE SCALE GENOMIC DNA]</scope>
    <source>
        <strain evidence="14">JCM 17986</strain>
    </source>
</reference>
<dbReference type="EMBL" id="BAABHS010000028">
    <property type="protein sequence ID" value="GAA4984187.1"/>
    <property type="molecule type" value="Genomic_DNA"/>
</dbReference>
<proteinExistence type="predicted"/>
<dbReference type="InterPro" id="IPR003594">
    <property type="entry name" value="HATPase_dom"/>
</dbReference>
<keyword evidence="5" id="KW-0547">Nucleotide-binding</keyword>
<feature type="domain" description="Signal transduction histidine kinase subgroup 3 dimerisation and phosphoacceptor" evidence="12">
    <location>
        <begin position="218"/>
        <end position="284"/>
    </location>
</feature>
<evidence type="ECO:0000256" key="6">
    <source>
        <dbReference type="ARBA" id="ARBA00022777"/>
    </source>
</evidence>
<keyword evidence="10" id="KW-1133">Transmembrane helix</keyword>
<evidence type="ECO:0000256" key="8">
    <source>
        <dbReference type="ARBA" id="ARBA00023012"/>
    </source>
</evidence>
<dbReference type="SUPFAM" id="SSF55874">
    <property type="entry name" value="ATPase domain of HSP90 chaperone/DNA topoisomerase II/histidine kinase"/>
    <property type="match status" value="1"/>
</dbReference>
<dbReference type="Pfam" id="PF02518">
    <property type="entry name" value="HATPase_c"/>
    <property type="match status" value="1"/>
</dbReference>
<evidence type="ECO:0000256" key="10">
    <source>
        <dbReference type="SAM" id="Phobius"/>
    </source>
</evidence>
<keyword evidence="3" id="KW-0597">Phosphoprotein</keyword>
<dbReference type="CDD" id="cd16917">
    <property type="entry name" value="HATPase_UhpB-NarQ-NarX-like"/>
    <property type="match status" value="1"/>
</dbReference>
<feature type="transmembrane region" description="Helical" evidence="10">
    <location>
        <begin position="60"/>
        <end position="78"/>
    </location>
</feature>
<protein>
    <recommendedName>
        <fullName evidence="2">histidine kinase</fullName>
        <ecNumber evidence="2">2.7.13.3</ecNumber>
    </recommendedName>
</protein>
<feature type="transmembrane region" description="Helical" evidence="10">
    <location>
        <begin position="110"/>
        <end position="127"/>
    </location>
</feature>
<evidence type="ECO:0000256" key="9">
    <source>
        <dbReference type="SAM" id="MobiDB-lite"/>
    </source>
</evidence>
<organism evidence="13 14">
    <name type="scientific">Yinghuangia aomiensis</name>
    <dbReference type="NCBI Taxonomy" id="676205"/>
    <lineage>
        <taxon>Bacteria</taxon>
        <taxon>Bacillati</taxon>
        <taxon>Actinomycetota</taxon>
        <taxon>Actinomycetes</taxon>
        <taxon>Kitasatosporales</taxon>
        <taxon>Streptomycetaceae</taxon>
        <taxon>Yinghuangia</taxon>
    </lineage>
</organism>
<gene>
    <name evidence="13" type="ORF">GCM10023205_62710</name>
</gene>
<accession>A0ABP9I0E5</accession>
<dbReference type="Proteomes" id="UP001500466">
    <property type="component" value="Unassembled WGS sequence"/>
</dbReference>
<keyword evidence="8" id="KW-0902">Two-component regulatory system</keyword>
<evidence type="ECO:0000256" key="4">
    <source>
        <dbReference type="ARBA" id="ARBA00022679"/>
    </source>
</evidence>
<feature type="region of interest" description="Disordered" evidence="9">
    <location>
        <begin position="14"/>
        <end position="56"/>
    </location>
</feature>
<feature type="transmembrane region" description="Helical" evidence="10">
    <location>
        <begin position="84"/>
        <end position="103"/>
    </location>
</feature>
<dbReference type="PANTHER" id="PTHR24421">
    <property type="entry name" value="NITRATE/NITRITE SENSOR PROTEIN NARX-RELATED"/>
    <property type="match status" value="1"/>
</dbReference>
<dbReference type="InterPro" id="IPR036890">
    <property type="entry name" value="HATPase_C_sf"/>
</dbReference>
<evidence type="ECO:0000256" key="5">
    <source>
        <dbReference type="ARBA" id="ARBA00022741"/>
    </source>
</evidence>
<evidence type="ECO:0000256" key="7">
    <source>
        <dbReference type="ARBA" id="ARBA00022840"/>
    </source>
</evidence>
<dbReference type="Gene3D" id="3.30.565.10">
    <property type="entry name" value="Histidine kinase-like ATPase, C-terminal domain"/>
    <property type="match status" value="1"/>
</dbReference>
<evidence type="ECO:0000259" key="12">
    <source>
        <dbReference type="Pfam" id="PF07730"/>
    </source>
</evidence>
<evidence type="ECO:0000256" key="2">
    <source>
        <dbReference type="ARBA" id="ARBA00012438"/>
    </source>
</evidence>
<keyword evidence="10" id="KW-0472">Membrane</keyword>